<evidence type="ECO:0000256" key="5">
    <source>
        <dbReference type="ARBA" id="ARBA00023284"/>
    </source>
</evidence>
<evidence type="ECO:0000256" key="1">
    <source>
        <dbReference type="ARBA" id="ARBA00005791"/>
    </source>
</evidence>
<keyword evidence="6" id="KW-0472">Membrane</keyword>
<evidence type="ECO:0000313" key="8">
    <source>
        <dbReference type="EMBL" id="KKR32466.1"/>
    </source>
</evidence>
<keyword evidence="6" id="KW-0812">Transmembrane</keyword>
<dbReference type="GO" id="GO:0016491">
    <property type="term" value="F:oxidoreductase activity"/>
    <property type="evidence" value="ECO:0007669"/>
    <property type="project" value="UniProtKB-KW"/>
</dbReference>
<keyword evidence="5" id="KW-0676">Redox-active center</keyword>
<evidence type="ECO:0000256" key="2">
    <source>
        <dbReference type="ARBA" id="ARBA00022729"/>
    </source>
</evidence>
<dbReference type="Proteomes" id="UP000034539">
    <property type="component" value="Unassembled WGS sequence"/>
</dbReference>
<feature type="domain" description="Thioredoxin" evidence="7">
    <location>
        <begin position="45"/>
        <end position="280"/>
    </location>
</feature>
<dbReference type="Gene3D" id="3.40.30.10">
    <property type="entry name" value="Glutaredoxin"/>
    <property type="match status" value="1"/>
</dbReference>
<gene>
    <name evidence="8" type="ORF">UT63_C0043G0008</name>
</gene>
<evidence type="ECO:0000259" key="7">
    <source>
        <dbReference type="PROSITE" id="PS51352"/>
    </source>
</evidence>
<dbReference type="SUPFAM" id="SSF52833">
    <property type="entry name" value="Thioredoxin-like"/>
    <property type="match status" value="1"/>
</dbReference>
<keyword evidence="3" id="KW-0560">Oxidoreductase</keyword>
<dbReference type="InterPro" id="IPR013766">
    <property type="entry name" value="Thioredoxin_domain"/>
</dbReference>
<dbReference type="Pfam" id="PF13462">
    <property type="entry name" value="Thioredoxin_4"/>
    <property type="match status" value="2"/>
</dbReference>
<evidence type="ECO:0000256" key="3">
    <source>
        <dbReference type="ARBA" id="ARBA00023002"/>
    </source>
</evidence>
<dbReference type="InterPro" id="IPR012336">
    <property type="entry name" value="Thioredoxin-like_fold"/>
</dbReference>
<reference evidence="8 9" key="1">
    <citation type="journal article" date="2015" name="Nature">
        <title>rRNA introns, odd ribosomes, and small enigmatic genomes across a large radiation of phyla.</title>
        <authorList>
            <person name="Brown C.T."/>
            <person name="Hug L.A."/>
            <person name="Thomas B.C."/>
            <person name="Sharon I."/>
            <person name="Castelle C.J."/>
            <person name="Singh A."/>
            <person name="Wilkins M.J."/>
            <person name="Williams K.H."/>
            <person name="Banfield J.F."/>
        </authorList>
    </citation>
    <scope>NUCLEOTIDE SEQUENCE [LARGE SCALE GENOMIC DNA]</scope>
</reference>
<dbReference type="PROSITE" id="PS51352">
    <property type="entry name" value="THIOREDOXIN_2"/>
    <property type="match status" value="1"/>
</dbReference>
<evidence type="ECO:0000256" key="6">
    <source>
        <dbReference type="SAM" id="Phobius"/>
    </source>
</evidence>
<dbReference type="AlphaFoldDB" id="A0A0G0Q518"/>
<dbReference type="InterPro" id="IPR036249">
    <property type="entry name" value="Thioredoxin-like_sf"/>
</dbReference>
<evidence type="ECO:0000256" key="4">
    <source>
        <dbReference type="ARBA" id="ARBA00023157"/>
    </source>
</evidence>
<keyword evidence="2" id="KW-0732">Signal</keyword>
<accession>A0A0G0Q518</accession>
<comment type="caution">
    <text evidence="8">The sequence shown here is derived from an EMBL/GenBank/DDBJ whole genome shotgun (WGS) entry which is preliminary data.</text>
</comment>
<dbReference type="EMBL" id="LBXN01000043">
    <property type="protein sequence ID" value="KKR32466.1"/>
    <property type="molecule type" value="Genomic_DNA"/>
</dbReference>
<proteinExistence type="inferred from homology"/>
<dbReference type="PANTHER" id="PTHR13887:SF14">
    <property type="entry name" value="DISULFIDE BOND FORMATION PROTEIN D"/>
    <property type="match status" value="1"/>
</dbReference>
<evidence type="ECO:0000313" key="9">
    <source>
        <dbReference type="Proteomes" id="UP000034539"/>
    </source>
</evidence>
<sequence>MAERENNQKTVVYLLLGLLVIAAFLLGSLYTKVQMLEKGGVTKETVEVKTATPTRKPVVDWKKLPKLSDYCTQKEKITTNKFPVSRTKVQLTDKDVLCGNPDAKVTVVEFSDYQCPFCGALSGLNLEMVANMKSRSAAWEPLEENLLKEYIKTGKVNFVFKDYPFLGEESNFSAEATRCAGDQDKYWLYHDYLFSHQSGENQGAFSKDNLKSFAKEIGLNTTDFNKCLDSGKYQKLVAENKEEGNKNGVNGTPASFVNGTLIGGASSYSTFKAAIEDALKK</sequence>
<comment type="similarity">
    <text evidence="1">Belongs to the thioredoxin family. DsbA subfamily.</text>
</comment>
<feature type="transmembrane region" description="Helical" evidence="6">
    <location>
        <begin position="12"/>
        <end position="30"/>
    </location>
</feature>
<keyword evidence="4" id="KW-1015">Disulfide bond</keyword>
<organism evidence="8 9">
    <name type="scientific">Candidatus Gottesmanbacteria bacterium GW2011_GWC2_39_8</name>
    <dbReference type="NCBI Taxonomy" id="1618450"/>
    <lineage>
        <taxon>Bacteria</taxon>
        <taxon>Candidatus Gottesmaniibacteriota</taxon>
    </lineage>
</organism>
<name>A0A0G0Q518_9BACT</name>
<keyword evidence="6" id="KW-1133">Transmembrane helix</keyword>
<protein>
    <submittedName>
        <fullName evidence="8">DsbA oxidoreductase</fullName>
    </submittedName>
</protein>
<dbReference type="PANTHER" id="PTHR13887">
    <property type="entry name" value="GLUTATHIONE S-TRANSFERASE KAPPA"/>
    <property type="match status" value="1"/>
</dbReference>